<evidence type="ECO:0000313" key="15">
    <source>
        <dbReference type="EMBL" id="EGW30349.1"/>
    </source>
</evidence>
<keyword evidence="5 14" id="KW-0479">Metal-binding</keyword>
<keyword evidence="7 14" id="KW-0863">Zinc-finger</keyword>
<evidence type="ECO:0000256" key="6">
    <source>
        <dbReference type="ARBA" id="ARBA00022763"/>
    </source>
</evidence>
<accession>G3ATX3</accession>
<dbReference type="PANTHER" id="PTHR12831">
    <property type="entry name" value="TRANSCRIPTION INITIATION FACTOR IIH TFIIH , POLYPEPTIDE 3-RELATED"/>
    <property type="match status" value="1"/>
</dbReference>
<dbReference type="Gene3D" id="3.40.50.410">
    <property type="entry name" value="von Willebrand factor, type A domain"/>
    <property type="match status" value="1"/>
</dbReference>
<evidence type="ECO:0000256" key="10">
    <source>
        <dbReference type="ARBA" id="ARBA00023163"/>
    </source>
</evidence>
<evidence type="ECO:0000256" key="7">
    <source>
        <dbReference type="ARBA" id="ARBA00022771"/>
    </source>
</evidence>
<evidence type="ECO:0000256" key="13">
    <source>
        <dbReference type="ARBA" id="ARBA00033341"/>
    </source>
</evidence>
<dbReference type="InterPro" id="IPR036465">
    <property type="entry name" value="vWFA_dom_sf"/>
</dbReference>
<sequence length="367" mass="40085">MEAISERVFTEPTSSSEAISDEPSLLTIILDISPLGWYKLRDLMTLEEMTKNLLVFLNAHLALNNSNQVAFIASSPKGSRFLYPNPAKSYQEVKVSDGATSARDFVNKGMYRQFRIVDKAVLEELNEFLNEINKDQDDTMLADPASKLSGALSMALTYTNRMLTLDQSITTTTASAIASTTSSSASAASSTATGAGGASSGSSSTSMKSRILVVSANDDNDVKYIPIMNTIFAAQKMKLSIDIIKLGDEENSSYLQQPSDATNGIYLHLTDPRGIIQVLSTAYFIEPSLRPFIILPTNSNVNYRASCFITGKAVDVGYVCSVCLCIMSIIPDSKKCPTCNSQFDERIIHQLTKEPEVVKKKRKIDSK</sequence>
<dbReference type="STRING" id="619300.G3ATX3"/>
<comment type="subunit">
    <text evidence="14">Component of the 7-subunit TFIIH core complex composed of XPB/SSL2, XPD/RAD3, SSL1, TFB1, TFB2, TFB4 and TFB5, which is active in NER. The core complex associates with the 3-subunit CTD-kinase module TFIIK composed of CCL1, KIN28 and TFB3 to form the 10-subunit holoenzyme (holo-TFIIH) active in transcription.</text>
</comment>
<evidence type="ECO:0000256" key="8">
    <source>
        <dbReference type="ARBA" id="ARBA00022833"/>
    </source>
</evidence>
<comment type="similarity">
    <text evidence="3 14">Belongs to the TFB4 family.</text>
</comment>
<evidence type="ECO:0000256" key="14">
    <source>
        <dbReference type="RuleBase" id="RU368090"/>
    </source>
</evidence>
<dbReference type="eggNOG" id="KOG2487">
    <property type="taxonomic scope" value="Eukaryota"/>
</dbReference>
<dbReference type="GO" id="GO:0006367">
    <property type="term" value="P:transcription initiation at RNA polymerase II promoter"/>
    <property type="evidence" value="ECO:0007669"/>
    <property type="project" value="EnsemblFungi"/>
</dbReference>
<dbReference type="FunCoup" id="G3ATX3">
    <property type="interactions" value="1170"/>
</dbReference>
<protein>
    <recommendedName>
        <fullName evidence="4 14">General transcription and DNA repair factor IIH subunit TFB4</fullName>
        <shortName evidence="14">TFIIH subunit TFB4</shortName>
    </recommendedName>
    <alternativeName>
        <fullName evidence="13 14">RNA polymerase II transcription factor B subunit 4</fullName>
    </alternativeName>
</protein>
<dbReference type="GO" id="GO:0005675">
    <property type="term" value="C:transcription factor TFIIH holo complex"/>
    <property type="evidence" value="ECO:0007669"/>
    <property type="project" value="UniProtKB-UniRule"/>
</dbReference>
<dbReference type="Proteomes" id="UP000000709">
    <property type="component" value="Unassembled WGS sequence"/>
</dbReference>
<dbReference type="GO" id="GO:0000112">
    <property type="term" value="C:nucleotide-excision repair factor 3 complex"/>
    <property type="evidence" value="ECO:0007669"/>
    <property type="project" value="EnsemblFungi"/>
</dbReference>
<dbReference type="RefSeq" id="XP_007377320.1">
    <property type="nucleotide sequence ID" value="XM_007377258.1"/>
</dbReference>
<proteinExistence type="inferred from homology"/>
<dbReference type="EMBL" id="GL996505">
    <property type="protein sequence ID" value="EGW30349.1"/>
    <property type="molecule type" value="Genomic_DNA"/>
</dbReference>
<dbReference type="InterPro" id="IPR004600">
    <property type="entry name" value="TFIIH_Tfb4/GTF2H3"/>
</dbReference>
<dbReference type="HOGENOM" id="CLU_040211_0_0_1"/>
<evidence type="ECO:0000256" key="12">
    <source>
        <dbReference type="ARBA" id="ARBA00023242"/>
    </source>
</evidence>
<evidence type="ECO:0000256" key="1">
    <source>
        <dbReference type="ARBA" id="ARBA00002817"/>
    </source>
</evidence>
<evidence type="ECO:0000256" key="9">
    <source>
        <dbReference type="ARBA" id="ARBA00023015"/>
    </source>
</evidence>
<dbReference type="OMA" id="QGCDITS"/>
<dbReference type="GO" id="GO:0000439">
    <property type="term" value="C:transcription factor TFIIH core complex"/>
    <property type="evidence" value="ECO:0007669"/>
    <property type="project" value="UniProtKB-UniRule"/>
</dbReference>
<keyword evidence="6 14" id="KW-0227">DNA damage</keyword>
<evidence type="ECO:0000256" key="3">
    <source>
        <dbReference type="ARBA" id="ARBA00005273"/>
    </source>
</evidence>
<comment type="subcellular location">
    <subcellularLocation>
        <location evidence="2 14">Nucleus</location>
    </subcellularLocation>
</comment>
<organism evidence="16">
    <name type="scientific">Spathaspora passalidarum (strain NRRL Y-27907 / 11-Y1)</name>
    <dbReference type="NCBI Taxonomy" id="619300"/>
    <lineage>
        <taxon>Eukaryota</taxon>
        <taxon>Fungi</taxon>
        <taxon>Dikarya</taxon>
        <taxon>Ascomycota</taxon>
        <taxon>Saccharomycotina</taxon>
        <taxon>Pichiomycetes</taxon>
        <taxon>Debaryomycetaceae</taxon>
        <taxon>Spathaspora</taxon>
    </lineage>
</organism>
<gene>
    <name evidence="15" type="ORF">SPAPADRAFT_63205</name>
</gene>
<dbReference type="GeneID" id="18874640"/>
<evidence type="ECO:0000256" key="4">
    <source>
        <dbReference type="ARBA" id="ARBA00021280"/>
    </source>
</evidence>
<keyword evidence="8 14" id="KW-0862">Zinc</keyword>
<dbReference type="GO" id="GO:0006355">
    <property type="term" value="P:regulation of DNA-templated transcription"/>
    <property type="evidence" value="ECO:0007669"/>
    <property type="project" value="InterPro"/>
</dbReference>
<dbReference type="KEGG" id="spaa:SPAPADRAFT_63205"/>
<dbReference type="Pfam" id="PF03850">
    <property type="entry name" value="Tfb4"/>
    <property type="match status" value="1"/>
</dbReference>
<dbReference type="AlphaFoldDB" id="G3ATX3"/>
<name>G3ATX3_SPAPN</name>
<dbReference type="OrthoDB" id="17307at2759"/>
<reference evidence="15 16" key="1">
    <citation type="journal article" date="2011" name="Proc. Natl. Acad. Sci. U.S.A.">
        <title>Comparative genomics of xylose-fermenting fungi for enhanced biofuel production.</title>
        <authorList>
            <person name="Wohlbach D.J."/>
            <person name="Kuo A."/>
            <person name="Sato T.K."/>
            <person name="Potts K.M."/>
            <person name="Salamov A.A."/>
            <person name="LaButti K.M."/>
            <person name="Sun H."/>
            <person name="Clum A."/>
            <person name="Pangilinan J.L."/>
            <person name="Lindquist E.A."/>
            <person name="Lucas S."/>
            <person name="Lapidus A."/>
            <person name="Jin M."/>
            <person name="Gunawan C."/>
            <person name="Balan V."/>
            <person name="Dale B.E."/>
            <person name="Jeffries T.W."/>
            <person name="Zinkel R."/>
            <person name="Barry K.W."/>
            <person name="Grigoriev I.V."/>
            <person name="Gasch A.P."/>
        </authorList>
    </citation>
    <scope>NUCLEOTIDE SEQUENCE [LARGE SCALE GENOMIC DNA]</scope>
    <source>
        <strain evidence="16">NRRL Y-27907 / 11-Y1</strain>
    </source>
</reference>
<keyword evidence="11 14" id="KW-0234">DNA repair</keyword>
<dbReference type="GO" id="GO:0006289">
    <property type="term" value="P:nucleotide-excision repair"/>
    <property type="evidence" value="ECO:0007669"/>
    <property type="project" value="UniProtKB-UniRule"/>
</dbReference>
<evidence type="ECO:0000256" key="11">
    <source>
        <dbReference type="ARBA" id="ARBA00023204"/>
    </source>
</evidence>
<keyword evidence="9 14" id="KW-0805">Transcription regulation</keyword>
<dbReference type="PANTHER" id="PTHR12831:SF0">
    <property type="entry name" value="GENERAL TRANSCRIPTION FACTOR IIH SUBUNIT 3"/>
    <property type="match status" value="1"/>
</dbReference>
<evidence type="ECO:0000313" key="16">
    <source>
        <dbReference type="Proteomes" id="UP000000709"/>
    </source>
</evidence>
<comment type="function">
    <text evidence="1 14">Component of the general transcription and DNA repair factor IIH (TFIIH) core complex, which is involved in general and transcription-coupled nucleotide excision repair (NER) of damaged DNA and, when complexed to TFIIK, in RNA transcription by RNA polymerase II. In NER, TFIIH acts by opening DNA around the lesion to allow the excision of the damaged oligonucleotide and its replacement by a new DNA fragment. In transcription, TFIIH has an essential role in transcription initiation. When the pre-initiation complex (PIC) has been established, TFIIH is required for promoter opening and promoter escape. Phosphorylation of the C-terminal tail (CTD) of the largest subunit of RNA polymerase II by the kinase module TFIIK controls the initiation of transcription.</text>
</comment>
<keyword evidence="12 14" id="KW-0539">Nucleus</keyword>
<keyword evidence="10 14" id="KW-0804">Transcription</keyword>
<evidence type="ECO:0000256" key="5">
    <source>
        <dbReference type="ARBA" id="ARBA00022723"/>
    </source>
</evidence>
<evidence type="ECO:0000256" key="2">
    <source>
        <dbReference type="ARBA" id="ARBA00004123"/>
    </source>
</evidence>
<dbReference type="GO" id="GO:0008270">
    <property type="term" value="F:zinc ion binding"/>
    <property type="evidence" value="ECO:0007669"/>
    <property type="project" value="UniProtKB-KW"/>
</dbReference>
<keyword evidence="16" id="KW-1185">Reference proteome</keyword>
<dbReference type="InParanoid" id="G3ATX3"/>